<proteinExistence type="predicted"/>
<feature type="region of interest" description="Disordered" evidence="1">
    <location>
        <begin position="1"/>
        <end position="96"/>
    </location>
</feature>
<dbReference type="GeneID" id="54286427"/>
<evidence type="ECO:0000256" key="1">
    <source>
        <dbReference type="SAM" id="MobiDB-lite"/>
    </source>
</evidence>
<organism evidence="2 3">
    <name type="scientific">Aaosphaeria arxii CBS 175.79</name>
    <dbReference type="NCBI Taxonomy" id="1450172"/>
    <lineage>
        <taxon>Eukaryota</taxon>
        <taxon>Fungi</taxon>
        <taxon>Dikarya</taxon>
        <taxon>Ascomycota</taxon>
        <taxon>Pezizomycotina</taxon>
        <taxon>Dothideomycetes</taxon>
        <taxon>Pleosporomycetidae</taxon>
        <taxon>Pleosporales</taxon>
        <taxon>Pleosporales incertae sedis</taxon>
        <taxon>Aaosphaeria</taxon>
    </lineage>
</organism>
<gene>
    <name evidence="2" type="ORF">BU24DRAFT_426693</name>
</gene>
<dbReference type="AlphaFoldDB" id="A0A6A5XFH8"/>
<reference evidence="2" key="1">
    <citation type="journal article" date="2020" name="Stud. Mycol.">
        <title>101 Dothideomycetes genomes: a test case for predicting lifestyles and emergence of pathogens.</title>
        <authorList>
            <person name="Haridas S."/>
            <person name="Albert R."/>
            <person name="Binder M."/>
            <person name="Bloem J."/>
            <person name="Labutti K."/>
            <person name="Salamov A."/>
            <person name="Andreopoulos B."/>
            <person name="Baker S."/>
            <person name="Barry K."/>
            <person name="Bills G."/>
            <person name="Bluhm B."/>
            <person name="Cannon C."/>
            <person name="Castanera R."/>
            <person name="Culley D."/>
            <person name="Daum C."/>
            <person name="Ezra D."/>
            <person name="Gonzalez J."/>
            <person name="Henrissat B."/>
            <person name="Kuo A."/>
            <person name="Liang C."/>
            <person name="Lipzen A."/>
            <person name="Lutzoni F."/>
            <person name="Magnuson J."/>
            <person name="Mondo S."/>
            <person name="Nolan M."/>
            <person name="Ohm R."/>
            <person name="Pangilinan J."/>
            <person name="Park H.-J."/>
            <person name="Ramirez L."/>
            <person name="Alfaro M."/>
            <person name="Sun H."/>
            <person name="Tritt A."/>
            <person name="Yoshinaga Y."/>
            <person name="Zwiers L.-H."/>
            <person name="Turgeon B."/>
            <person name="Goodwin S."/>
            <person name="Spatafora J."/>
            <person name="Crous P."/>
            <person name="Grigoriev I."/>
        </authorList>
    </citation>
    <scope>NUCLEOTIDE SEQUENCE</scope>
    <source>
        <strain evidence="2">CBS 175.79</strain>
    </source>
</reference>
<feature type="compositionally biased region" description="Low complexity" evidence="1">
    <location>
        <begin position="61"/>
        <end position="84"/>
    </location>
</feature>
<evidence type="ECO:0000313" key="3">
    <source>
        <dbReference type="Proteomes" id="UP000799778"/>
    </source>
</evidence>
<keyword evidence="3" id="KW-1185">Reference proteome</keyword>
<feature type="compositionally biased region" description="Polar residues" evidence="1">
    <location>
        <begin position="1"/>
        <end position="26"/>
    </location>
</feature>
<protein>
    <submittedName>
        <fullName evidence="2">Uncharacterized protein</fullName>
    </submittedName>
</protein>
<dbReference type="OrthoDB" id="3799321at2759"/>
<dbReference type="Proteomes" id="UP000799778">
    <property type="component" value="Unassembled WGS sequence"/>
</dbReference>
<sequence>MQTQFHHYQPNPQRQSAPVARNQITGPFQIPRVPHPWPYGRAQDGSTSGGSGHGAIPIDPQLLGQGQQGGNNTNNNNNGQTQGQWHHHSGGNGNRG</sequence>
<name>A0A6A5XFH8_9PLEO</name>
<evidence type="ECO:0000313" key="2">
    <source>
        <dbReference type="EMBL" id="KAF2011619.1"/>
    </source>
</evidence>
<dbReference type="EMBL" id="ML978074">
    <property type="protein sequence ID" value="KAF2011619.1"/>
    <property type="molecule type" value="Genomic_DNA"/>
</dbReference>
<accession>A0A6A5XFH8</accession>
<dbReference type="RefSeq" id="XP_033379958.1">
    <property type="nucleotide sequence ID" value="XM_033529030.1"/>
</dbReference>